<evidence type="ECO:0000313" key="2">
    <source>
        <dbReference type="EMBL" id="SFV54502.1"/>
    </source>
</evidence>
<feature type="domain" description="Lipoprotein LPP20-like" evidence="1">
    <location>
        <begin position="30"/>
        <end position="131"/>
    </location>
</feature>
<dbReference type="AlphaFoldDB" id="A0A1W1BLY2"/>
<proteinExistence type="predicted"/>
<dbReference type="EMBL" id="FPHN01000036">
    <property type="protein sequence ID" value="SFV54502.1"/>
    <property type="molecule type" value="Genomic_DNA"/>
</dbReference>
<evidence type="ECO:0000259" key="1">
    <source>
        <dbReference type="Pfam" id="PF02169"/>
    </source>
</evidence>
<accession>A0A1W1BLY2</accession>
<dbReference type="PROSITE" id="PS51257">
    <property type="entry name" value="PROKAR_LIPOPROTEIN"/>
    <property type="match status" value="1"/>
</dbReference>
<organism evidence="2">
    <name type="scientific">hydrothermal vent metagenome</name>
    <dbReference type="NCBI Taxonomy" id="652676"/>
    <lineage>
        <taxon>unclassified sequences</taxon>
        <taxon>metagenomes</taxon>
        <taxon>ecological metagenomes</taxon>
    </lineage>
</organism>
<sequence length="141" mass="15376">MRNRKIATVAMAGLLGIFTIGCSKAPDVPKWFMAEKVGYITGTGVAKRNKSDDLNFQKEEALTKARVSLAKKIKAAVKAKDTSNHAKKEDGSIESDIEQLAETISKVGLKNAKTLNSEFMDDGRFFVRIGVKKDIITGNAK</sequence>
<protein>
    <recommendedName>
        <fullName evidence="1">Lipoprotein LPP20-like domain-containing protein</fullName>
    </recommendedName>
</protein>
<reference evidence="2" key="1">
    <citation type="submission" date="2016-10" db="EMBL/GenBank/DDBJ databases">
        <authorList>
            <person name="de Groot N.N."/>
        </authorList>
    </citation>
    <scope>NUCLEOTIDE SEQUENCE</scope>
</reference>
<dbReference type="InterPro" id="IPR024952">
    <property type="entry name" value="LPP20-like_dom"/>
</dbReference>
<gene>
    <name evidence="2" type="ORF">MNB_SV-14-121</name>
</gene>
<dbReference type="Gene3D" id="3.10.28.20">
    <property type="entry name" value="Acetamidase/Formamidase-like domains"/>
    <property type="match status" value="1"/>
</dbReference>
<dbReference type="Pfam" id="PF02169">
    <property type="entry name" value="LPP20"/>
    <property type="match status" value="1"/>
</dbReference>
<name>A0A1W1BLY2_9ZZZZ</name>